<reference evidence="1 2" key="1">
    <citation type="submission" date="2016-01" db="EMBL/GenBank/DDBJ databases">
        <authorList>
            <person name="Oliw E.H."/>
        </authorList>
    </citation>
    <scope>NUCLEOTIDE SEQUENCE [LARGE SCALE GENOMIC DNA]</scope>
    <source>
        <strain evidence="1">LMG 22029</strain>
    </source>
</reference>
<organism evidence="1 2">
    <name type="scientific">Caballeronia sordidicola</name>
    <name type="common">Burkholderia sordidicola</name>
    <dbReference type="NCBI Taxonomy" id="196367"/>
    <lineage>
        <taxon>Bacteria</taxon>
        <taxon>Pseudomonadati</taxon>
        <taxon>Pseudomonadota</taxon>
        <taxon>Betaproteobacteria</taxon>
        <taxon>Burkholderiales</taxon>
        <taxon>Burkholderiaceae</taxon>
        <taxon>Caballeronia</taxon>
    </lineage>
</organism>
<evidence type="ECO:0000313" key="2">
    <source>
        <dbReference type="Proteomes" id="UP000054893"/>
    </source>
</evidence>
<dbReference type="AlphaFoldDB" id="A0A158IHX6"/>
<dbReference type="EMBL" id="FCOC02000052">
    <property type="protein sequence ID" value="SAL56154.1"/>
    <property type="molecule type" value="Genomic_DNA"/>
</dbReference>
<protein>
    <submittedName>
        <fullName evidence="1">Uncharacterized protein</fullName>
    </submittedName>
</protein>
<sequence length="82" mass="9245">MFNFPDEYWEFGGWVHKMYIENSELNFATGDMYKGKETWQMRSENNLMGYGANKIIKPGTNGGPTAMVSPHYLELSGGTLAS</sequence>
<gene>
    <name evidence="1" type="ORF">AWB64_06208</name>
</gene>
<proteinExistence type="predicted"/>
<accession>A0A158IHX6</accession>
<name>A0A158IHX6_CABSO</name>
<evidence type="ECO:0000313" key="1">
    <source>
        <dbReference type="EMBL" id="SAL56154.1"/>
    </source>
</evidence>
<dbReference type="Proteomes" id="UP000054893">
    <property type="component" value="Unassembled WGS sequence"/>
</dbReference>